<feature type="compositionally biased region" description="Basic and acidic residues" evidence="2">
    <location>
        <begin position="8"/>
        <end position="20"/>
    </location>
</feature>
<reference evidence="4 5" key="1">
    <citation type="submission" date="2023-07" db="EMBL/GenBank/DDBJ databases">
        <authorList>
            <person name="Girao M."/>
            <person name="Carvalho M.F."/>
        </authorList>
    </citation>
    <scope>NUCLEOTIDE SEQUENCE [LARGE SCALE GENOMIC DNA]</scope>
    <source>
        <strain evidence="4 5">YIM65754</strain>
    </source>
</reference>
<keyword evidence="5" id="KW-1185">Reference proteome</keyword>
<dbReference type="Pfam" id="PF04030">
    <property type="entry name" value="ALO"/>
    <property type="match status" value="1"/>
</dbReference>
<evidence type="ECO:0000259" key="3">
    <source>
        <dbReference type="PROSITE" id="PS51387"/>
    </source>
</evidence>
<dbReference type="Pfam" id="PF01565">
    <property type="entry name" value="FAD_binding_4"/>
    <property type="match status" value="1"/>
</dbReference>
<dbReference type="InterPro" id="IPR016167">
    <property type="entry name" value="FAD-bd_PCMH_sub1"/>
</dbReference>
<evidence type="ECO:0000256" key="1">
    <source>
        <dbReference type="ARBA" id="ARBA00023002"/>
    </source>
</evidence>
<comment type="caution">
    <text evidence="4">The sequence shown here is derived from an EMBL/GenBank/DDBJ whole genome shotgun (WGS) entry which is preliminary data.</text>
</comment>
<dbReference type="Gene3D" id="3.30.43.10">
    <property type="entry name" value="Uridine Diphospho-n-acetylenolpyruvylglucosamine Reductase, domain 2"/>
    <property type="match status" value="1"/>
</dbReference>
<feature type="domain" description="FAD-binding PCMH-type" evidence="3">
    <location>
        <begin position="11"/>
        <end position="183"/>
    </location>
</feature>
<dbReference type="InterPro" id="IPR010031">
    <property type="entry name" value="FAD_lactone_oxidase-like"/>
</dbReference>
<organism evidence="4 5">
    <name type="scientific">Rhodococcus artemisiae</name>
    <dbReference type="NCBI Taxonomy" id="714159"/>
    <lineage>
        <taxon>Bacteria</taxon>
        <taxon>Bacillati</taxon>
        <taxon>Actinomycetota</taxon>
        <taxon>Actinomycetes</taxon>
        <taxon>Mycobacteriales</taxon>
        <taxon>Nocardiaceae</taxon>
        <taxon>Rhodococcus</taxon>
    </lineage>
</organism>
<dbReference type="InterPro" id="IPR006094">
    <property type="entry name" value="Oxid_FAD_bind_N"/>
</dbReference>
<dbReference type="Gene3D" id="1.10.45.10">
    <property type="entry name" value="Vanillyl-alcohol Oxidase, Chain A, domain 4"/>
    <property type="match status" value="1"/>
</dbReference>
<keyword evidence="1" id="KW-0560">Oxidoreductase</keyword>
<accession>A0ABU7LI05</accession>
<dbReference type="EMBL" id="JAUTXY010000016">
    <property type="protein sequence ID" value="MEE2061185.1"/>
    <property type="molecule type" value="Genomic_DNA"/>
</dbReference>
<name>A0ABU7LI05_9NOCA</name>
<dbReference type="InterPro" id="IPR036318">
    <property type="entry name" value="FAD-bd_PCMH-like_sf"/>
</dbReference>
<dbReference type="SUPFAM" id="SSF56176">
    <property type="entry name" value="FAD-binding/transporter-associated domain-like"/>
    <property type="match status" value="1"/>
</dbReference>
<sequence>MATWHNWARNEHSSPHRFDTPENTGELATVVARAAEQGRRVKAVGAGHSFTGVAVTDGVLLSLDRMTGIETVLPTATGALVRVQAGTRLHDLSDQLWALGLALPNLGDIDVQSVAGAISTGTHGTGASFTGLAAQVRAVTTVLTDGSVVECSPDHEPELFEVSRLGIGAFGVLSSVTFDCVSAFRLRAHEAPASLSETLDSLDERLHADHFEFYWFPHTEGVLTKTNTRLPGAAPVDPVGRVRGFVDDEILSNGVFNAFQHLGTRVPSLVPGLNSLSSRALAERTYTDRSHRVFASKRRVRFKEMEYAIPVDALPTVLDEIATWLNRSDVRIGFPIEVRFAAADDVWLSTAHQRDTAYVAVHQFHRGEHREYFSAVEAIAQSVGGRPHWGKLHGLTAAELSRAYPRFDDVLAVRDRVDPQRVFGNAYLQRVLGA</sequence>
<dbReference type="RefSeq" id="WP_330136353.1">
    <property type="nucleotide sequence ID" value="NZ_JAUTXY010000016.1"/>
</dbReference>
<evidence type="ECO:0000313" key="5">
    <source>
        <dbReference type="Proteomes" id="UP001336020"/>
    </source>
</evidence>
<feature type="region of interest" description="Disordered" evidence="2">
    <location>
        <begin position="1"/>
        <end position="23"/>
    </location>
</feature>
<dbReference type="PANTHER" id="PTHR43762">
    <property type="entry name" value="L-GULONOLACTONE OXIDASE"/>
    <property type="match status" value="1"/>
</dbReference>
<dbReference type="InterPro" id="IPR016171">
    <property type="entry name" value="Vanillyl_alc_oxidase_C-sub2"/>
</dbReference>
<dbReference type="PIRSF" id="PIRSF000136">
    <property type="entry name" value="LGO_GLO"/>
    <property type="match status" value="1"/>
</dbReference>
<dbReference type="InterPro" id="IPR016166">
    <property type="entry name" value="FAD-bd_PCMH"/>
</dbReference>
<dbReference type="InterPro" id="IPR007173">
    <property type="entry name" value="ALO_C"/>
</dbReference>
<dbReference type="Gene3D" id="3.30.465.10">
    <property type="match status" value="1"/>
</dbReference>
<gene>
    <name evidence="4" type="ORF">Q7514_27025</name>
</gene>
<evidence type="ECO:0000256" key="2">
    <source>
        <dbReference type="SAM" id="MobiDB-lite"/>
    </source>
</evidence>
<evidence type="ECO:0000313" key="4">
    <source>
        <dbReference type="EMBL" id="MEE2061185.1"/>
    </source>
</evidence>
<dbReference type="Gene3D" id="3.30.70.2520">
    <property type="match status" value="1"/>
</dbReference>
<dbReference type="PANTHER" id="PTHR43762:SF1">
    <property type="entry name" value="D-ARABINONO-1,4-LACTONE OXIDASE"/>
    <property type="match status" value="1"/>
</dbReference>
<dbReference type="NCBIfam" id="TIGR01679">
    <property type="entry name" value="bact_FAD_ox"/>
    <property type="match status" value="1"/>
</dbReference>
<dbReference type="PROSITE" id="PS51387">
    <property type="entry name" value="FAD_PCMH"/>
    <property type="match status" value="1"/>
</dbReference>
<dbReference type="Proteomes" id="UP001336020">
    <property type="component" value="Unassembled WGS sequence"/>
</dbReference>
<proteinExistence type="predicted"/>
<dbReference type="InterPro" id="IPR016169">
    <property type="entry name" value="FAD-bd_PCMH_sub2"/>
</dbReference>
<protein>
    <submittedName>
        <fullName evidence="4">D-arabinono-1,4-lactone oxidase</fullName>
    </submittedName>
</protein>